<dbReference type="Gene3D" id="3.60.10.10">
    <property type="entry name" value="Endonuclease/exonuclease/phosphatase"/>
    <property type="match status" value="1"/>
</dbReference>
<accession>A0A914H331</accession>
<dbReference type="SUPFAM" id="SSF56219">
    <property type="entry name" value="DNase I-like"/>
    <property type="match status" value="1"/>
</dbReference>
<dbReference type="PANTHER" id="PTHR12121">
    <property type="entry name" value="CARBON CATABOLITE REPRESSOR PROTEIN 4"/>
    <property type="match status" value="1"/>
</dbReference>
<dbReference type="Proteomes" id="UP000887572">
    <property type="component" value="Unplaced"/>
</dbReference>
<reference evidence="3" key="1">
    <citation type="submission" date="2022-11" db="UniProtKB">
        <authorList>
            <consortium name="WormBaseParasite"/>
        </authorList>
    </citation>
    <scope>IDENTIFICATION</scope>
</reference>
<dbReference type="GO" id="GO:0000288">
    <property type="term" value="P:nuclear-transcribed mRNA catabolic process, deadenylation-dependent decay"/>
    <property type="evidence" value="ECO:0007669"/>
    <property type="project" value="TreeGrafter"/>
</dbReference>
<proteinExistence type="predicted"/>
<dbReference type="WBParaSite" id="Gr19_v10_g13543.t1">
    <property type="protein sequence ID" value="Gr19_v10_g13543.t1"/>
    <property type="gene ID" value="Gr19_v10_g13543"/>
</dbReference>
<dbReference type="InterPro" id="IPR050410">
    <property type="entry name" value="CCR4/nocturin_mRNA_transcr"/>
</dbReference>
<keyword evidence="2" id="KW-1185">Reference proteome</keyword>
<organism evidence="2 3">
    <name type="scientific">Globodera rostochiensis</name>
    <name type="common">Golden nematode worm</name>
    <name type="synonym">Heterodera rostochiensis</name>
    <dbReference type="NCBI Taxonomy" id="31243"/>
    <lineage>
        <taxon>Eukaryota</taxon>
        <taxon>Metazoa</taxon>
        <taxon>Ecdysozoa</taxon>
        <taxon>Nematoda</taxon>
        <taxon>Chromadorea</taxon>
        <taxon>Rhabditida</taxon>
        <taxon>Tylenchina</taxon>
        <taxon>Tylenchomorpha</taxon>
        <taxon>Tylenchoidea</taxon>
        <taxon>Heteroderidae</taxon>
        <taxon>Heteroderinae</taxon>
        <taxon>Globodera</taxon>
    </lineage>
</organism>
<dbReference type="AlphaFoldDB" id="A0A914H331"/>
<dbReference type="Pfam" id="PF03372">
    <property type="entry name" value="Exo_endo_phos"/>
    <property type="match status" value="1"/>
</dbReference>
<dbReference type="InterPro" id="IPR005135">
    <property type="entry name" value="Endo/exonuclease/phosphatase"/>
</dbReference>
<feature type="domain" description="Endonuclease/exonuclease/phosphatase" evidence="1">
    <location>
        <begin position="336"/>
        <end position="650"/>
    </location>
</feature>
<sequence>MMAASIFITTPGVVLMEDSDSCETKRKVIPGLTGVMAIPTHKLFVWQQQDIAQTSCASKTNNDPFLQFALEMSSVDGTKSKRVYMKRPYDDPFSAFKGRLRTKVKDLLQWTDDDGELPVQPLYSDGHSPAVEDIDLFKLFFNAEEPNRRCASLQIANIKYDVVRDPAWLDKIEIALLPLVGCPIFPSCNWKYTTDNKVRFLWFVAREKHQLGIKLADEHHTTTGRVRLSPEWEHVHTGPFYSPTTKDVGKFLAVVVDFGDGGIVEGAVCSTPVAKVGIDRGTIDRLDAEDKEMLAKLGIDQGTIDHQDESDEELIFERRQRECCGQQLSGNGYRIMSYNILAGLYLKLNLKKQEELFFPYCPKHFQGSDYRYPLILRELEGYNADLIFLQEVDFRMQKRFLAQFLLLKDYSTVFNCKENEVNEGLLIAFRNERFHSLAERPENFTVKLSTFLANDPANEDIRSYLTHKPIVSSIVTTRPTILQLIRLRTRHDGHSLLCANTHLYFDPAHEEVKIIQSLLCLRYINKIREQLNDPSIQVIFAGDFNSEPKSRAVELIRGKEIGLQLERGDGSDCVNNSIQIKAPFESQCLTGFPEYTNYTNAVGFKPGYIGCLDYIWANPPLHVERVWPMPDHQLVTKYGALPSPIAPSDHLPILCEVQLLNDAAHEEEGEEGKKEEGTC</sequence>
<dbReference type="GO" id="GO:0000175">
    <property type="term" value="F:3'-5'-RNA exonuclease activity"/>
    <property type="evidence" value="ECO:0007669"/>
    <property type="project" value="TreeGrafter"/>
</dbReference>
<name>A0A914H331_GLORO</name>
<dbReference type="GO" id="GO:0005739">
    <property type="term" value="C:mitochondrion"/>
    <property type="evidence" value="ECO:0007669"/>
    <property type="project" value="TreeGrafter"/>
</dbReference>
<dbReference type="PANTHER" id="PTHR12121:SF37">
    <property type="entry name" value="2',5'-PHOSPHODIESTERASE 12"/>
    <property type="match status" value="1"/>
</dbReference>
<evidence type="ECO:0000313" key="2">
    <source>
        <dbReference type="Proteomes" id="UP000887572"/>
    </source>
</evidence>
<evidence type="ECO:0000313" key="3">
    <source>
        <dbReference type="WBParaSite" id="Gr19_v10_g13543.t1"/>
    </source>
</evidence>
<dbReference type="InterPro" id="IPR036691">
    <property type="entry name" value="Endo/exonu/phosph_ase_sf"/>
</dbReference>
<protein>
    <submittedName>
        <fullName evidence="3">Endonuclease/exonuclease/phosphatase domain-containing protein</fullName>
    </submittedName>
</protein>
<evidence type="ECO:0000259" key="1">
    <source>
        <dbReference type="Pfam" id="PF03372"/>
    </source>
</evidence>